<feature type="domain" description="TIL" evidence="2">
    <location>
        <begin position="40"/>
        <end position="89"/>
    </location>
</feature>
<evidence type="ECO:0000259" key="2">
    <source>
        <dbReference type="Pfam" id="PF01826"/>
    </source>
</evidence>
<organism evidence="3 4">
    <name type="scientific">Oedothorax gibbosus</name>
    <dbReference type="NCBI Taxonomy" id="931172"/>
    <lineage>
        <taxon>Eukaryota</taxon>
        <taxon>Metazoa</taxon>
        <taxon>Ecdysozoa</taxon>
        <taxon>Arthropoda</taxon>
        <taxon>Chelicerata</taxon>
        <taxon>Arachnida</taxon>
        <taxon>Araneae</taxon>
        <taxon>Araneomorphae</taxon>
        <taxon>Entelegynae</taxon>
        <taxon>Araneoidea</taxon>
        <taxon>Linyphiidae</taxon>
        <taxon>Erigoninae</taxon>
        <taxon>Oedothorax</taxon>
    </lineage>
</organism>
<dbReference type="Gene3D" id="2.10.25.10">
    <property type="entry name" value="Laminin"/>
    <property type="match status" value="1"/>
</dbReference>
<reference evidence="3 4" key="1">
    <citation type="journal article" date="2022" name="Nat. Ecol. Evol.">
        <title>A masculinizing supergene underlies an exaggerated male reproductive morph in a spider.</title>
        <authorList>
            <person name="Hendrickx F."/>
            <person name="De Corte Z."/>
            <person name="Sonet G."/>
            <person name="Van Belleghem S.M."/>
            <person name="Kostlbacher S."/>
            <person name="Vangestel C."/>
        </authorList>
    </citation>
    <scope>NUCLEOTIDE SEQUENCE [LARGE SCALE GENOMIC DNA]</scope>
    <source>
        <strain evidence="3">W744_W776</strain>
    </source>
</reference>
<dbReference type="AlphaFoldDB" id="A0AAV6U9T5"/>
<feature type="chain" id="PRO_5043899511" description="TIL domain-containing protein" evidence="1">
    <location>
        <begin position="21"/>
        <end position="125"/>
    </location>
</feature>
<dbReference type="Proteomes" id="UP000827092">
    <property type="component" value="Unassembled WGS sequence"/>
</dbReference>
<dbReference type="Pfam" id="PF01826">
    <property type="entry name" value="TIL"/>
    <property type="match status" value="1"/>
</dbReference>
<keyword evidence="4" id="KW-1185">Reference proteome</keyword>
<gene>
    <name evidence="3" type="ORF">JTE90_022763</name>
</gene>
<evidence type="ECO:0000313" key="4">
    <source>
        <dbReference type="Proteomes" id="UP000827092"/>
    </source>
</evidence>
<protein>
    <recommendedName>
        <fullName evidence="2">TIL domain-containing protein</fullName>
    </recommendedName>
</protein>
<dbReference type="EMBL" id="JAFNEN010000564">
    <property type="protein sequence ID" value="KAG8180414.1"/>
    <property type="molecule type" value="Genomic_DNA"/>
</dbReference>
<dbReference type="InterPro" id="IPR002919">
    <property type="entry name" value="TIL_dom"/>
</dbReference>
<dbReference type="CDD" id="cd19941">
    <property type="entry name" value="TIL"/>
    <property type="match status" value="1"/>
</dbReference>
<evidence type="ECO:0000313" key="3">
    <source>
        <dbReference type="EMBL" id="KAG8180414.1"/>
    </source>
</evidence>
<dbReference type="SUPFAM" id="SSF57567">
    <property type="entry name" value="Serine protease inhibitors"/>
    <property type="match status" value="1"/>
</dbReference>
<evidence type="ECO:0000256" key="1">
    <source>
        <dbReference type="SAM" id="SignalP"/>
    </source>
</evidence>
<keyword evidence="1" id="KW-0732">Signal</keyword>
<name>A0AAV6U9T5_9ARAC</name>
<proteinExistence type="predicted"/>
<accession>A0AAV6U9T5</accession>
<feature type="signal peptide" evidence="1">
    <location>
        <begin position="1"/>
        <end position="20"/>
    </location>
</feature>
<sequence>MKASIIFLLVILTIIGLSDAKVPCSRDNRGTLLDKRRVEEKECGTSCPVTCSNVNSKKPISCTYQCVKGCFCKKPYIEWRGRCVLPAECPKSEEEEVHLTYLAPSALCTCSGAEGSVSTARDCQG</sequence>
<comment type="caution">
    <text evidence="3">The sequence shown here is derived from an EMBL/GenBank/DDBJ whole genome shotgun (WGS) entry which is preliminary data.</text>
</comment>
<dbReference type="InterPro" id="IPR036084">
    <property type="entry name" value="Ser_inhib-like_sf"/>
</dbReference>